<gene>
    <name evidence="2" type="ORF">AXK60_21760</name>
    <name evidence="1" type="ORF">AXK61_22185</name>
</gene>
<proteinExistence type="predicted"/>
<dbReference type="EMBL" id="LSRE01000017">
    <property type="protein sequence ID" value="KXO97740.1"/>
    <property type="molecule type" value="Genomic_DNA"/>
</dbReference>
<reference evidence="2" key="1">
    <citation type="submission" date="2016-02" db="EMBL/GenBank/DDBJ databases">
        <authorList>
            <person name="Teng J.L."/>
            <person name="Yang Y."/>
            <person name="Huang Y."/>
            <person name="Guo F."/>
            <person name="Wei W."/>
            <person name="Chen J.H."/>
            <person name="Wong S.Y."/>
            <person name="Lau S.K."/>
            <person name="Woo P.C."/>
        </authorList>
    </citation>
    <scope>NUCLEOTIDE SEQUENCE</scope>
    <source>
        <strain evidence="2">JCM 15929</strain>
    </source>
</reference>
<dbReference type="STRING" id="239498.AXK60_21760"/>
<name>A0A138AUI6_9ACTN</name>
<dbReference type="Proteomes" id="UP000070258">
    <property type="component" value="Unassembled WGS sequence"/>
</dbReference>
<reference evidence="3" key="3">
    <citation type="submission" date="2016-02" db="EMBL/GenBank/DDBJ databases">
        <authorList>
            <person name="Wen L."/>
            <person name="He K."/>
            <person name="Yang H."/>
        </authorList>
    </citation>
    <scope>NUCLEOTIDE SEQUENCE [LARGE SCALE GENOMIC DNA]</scope>
    <source>
        <strain evidence="3">JCM 15929</strain>
    </source>
</reference>
<reference evidence="1 4" key="2">
    <citation type="submission" date="2016-02" db="EMBL/GenBank/DDBJ databases">
        <authorList>
            <person name="Teng J.L."/>
            <person name="Tang Y."/>
            <person name="Huang Y."/>
            <person name="Guo F."/>
            <person name="Wei W."/>
            <person name="Chen J.H."/>
            <person name="Wong S.Y."/>
            <person name="Lau S.K."/>
            <person name="Woo P.C."/>
        </authorList>
    </citation>
    <scope>NUCLEOTIDE SEQUENCE [LARGE SCALE GENOMIC DNA]</scope>
    <source>
        <strain evidence="1 4">JCM 13375</strain>
    </source>
</reference>
<evidence type="ECO:0000313" key="1">
    <source>
        <dbReference type="EMBL" id="KXO97740.1"/>
    </source>
</evidence>
<dbReference type="RefSeq" id="WP_068570196.1">
    <property type="nucleotide sequence ID" value="NZ_LSRE01000017.1"/>
</dbReference>
<evidence type="ECO:0008006" key="5">
    <source>
        <dbReference type="Google" id="ProtNLM"/>
    </source>
</evidence>
<sequence>MAGKRSCNAVVITGRLAKAVEFNEAAEFLEDEKRNAAGDLFVDAGIAAADVICCVRLGEHSNSTNHSEAIALLAKADAGIAKHLTTLLGLKNKVAYDHHTLSSRECLKMKRAAAHLVERAKLVAAAAGTA</sequence>
<dbReference type="EMBL" id="LSRF01000007">
    <property type="protein sequence ID" value="KXP14115.1"/>
    <property type="molecule type" value="Genomic_DNA"/>
</dbReference>
<protein>
    <recommendedName>
        <fullName evidence="5">HEPN domain-containing protein</fullName>
    </recommendedName>
</protein>
<dbReference type="OrthoDB" id="4375644at2"/>
<evidence type="ECO:0000313" key="2">
    <source>
        <dbReference type="EMBL" id="KXP14115.1"/>
    </source>
</evidence>
<evidence type="ECO:0000313" key="3">
    <source>
        <dbReference type="Proteomes" id="UP000070258"/>
    </source>
</evidence>
<keyword evidence="4" id="KW-1185">Reference proteome</keyword>
<evidence type="ECO:0000313" key="4">
    <source>
        <dbReference type="Proteomes" id="UP000070409"/>
    </source>
</evidence>
<accession>A0A138AUI6</accession>
<dbReference type="Proteomes" id="UP000070409">
    <property type="component" value="Unassembled WGS sequence"/>
</dbReference>
<organism evidence="2 3">
    <name type="scientific">Tsukamurella pseudospumae</name>
    <dbReference type="NCBI Taxonomy" id="239498"/>
    <lineage>
        <taxon>Bacteria</taxon>
        <taxon>Bacillati</taxon>
        <taxon>Actinomycetota</taxon>
        <taxon>Actinomycetes</taxon>
        <taxon>Mycobacteriales</taxon>
        <taxon>Tsukamurellaceae</taxon>
        <taxon>Tsukamurella</taxon>
    </lineage>
</organism>
<dbReference type="AlphaFoldDB" id="A0A138AUI6"/>
<comment type="caution">
    <text evidence="2">The sequence shown here is derived from an EMBL/GenBank/DDBJ whole genome shotgun (WGS) entry which is preliminary data.</text>
</comment>